<dbReference type="GO" id="GO:0042054">
    <property type="term" value="F:histone methyltransferase activity"/>
    <property type="evidence" value="ECO:0007669"/>
    <property type="project" value="TreeGrafter"/>
</dbReference>
<name>A0A5E4LVB3_9ARCH</name>
<organism evidence="1 2">
    <name type="scientific">Candidatus Bilamarchaeum dharawalense</name>
    <dbReference type="NCBI Taxonomy" id="2885759"/>
    <lineage>
        <taxon>Archaea</taxon>
        <taxon>Candidatus Micrarchaeota</taxon>
        <taxon>Candidatus Micrarchaeia</taxon>
        <taxon>Candidatus Anstonellales</taxon>
        <taxon>Candidatus Bilamarchaeaceae</taxon>
        <taxon>Candidatus Bilamarchaeum</taxon>
    </lineage>
</organism>
<evidence type="ECO:0000313" key="1">
    <source>
        <dbReference type="EMBL" id="VVC03962.1"/>
    </source>
</evidence>
<dbReference type="Gene3D" id="3.40.50.150">
    <property type="entry name" value="Vaccinia Virus protein VP39"/>
    <property type="match status" value="1"/>
</dbReference>
<dbReference type="PANTHER" id="PTHR11006:SF4">
    <property type="entry name" value="PROTEIN ARGININE N-METHYLTRANSFERASE 7"/>
    <property type="match status" value="1"/>
</dbReference>
<dbReference type="Pfam" id="PF06325">
    <property type="entry name" value="PrmA"/>
    <property type="match status" value="1"/>
</dbReference>
<dbReference type="CDD" id="cd02440">
    <property type="entry name" value="AdoMet_MTases"/>
    <property type="match status" value="1"/>
</dbReference>
<dbReference type="EMBL" id="CABMJJ010000009">
    <property type="protein sequence ID" value="VVC03962.1"/>
    <property type="molecule type" value="Genomic_DNA"/>
</dbReference>
<dbReference type="InterPro" id="IPR025799">
    <property type="entry name" value="Arg_MeTrfase"/>
</dbReference>
<gene>
    <name evidence="1" type="primary">prmA</name>
    <name evidence="1" type="ORF">LFW2832_00633</name>
</gene>
<keyword evidence="1" id="KW-0687">Ribonucleoprotein</keyword>
<keyword evidence="1" id="KW-0808">Transferase</keyword>
<evidence type="ECO:0000313" key="2">
    <source>
        <dbReference type="Proteomes" id="UP000789941"/>
    </source>
</evidence>
<dbReference type="GO" id="GO:0016274">
    <property type="term" value="F:protein-arginine N-methyltransferase activity"/>
    <property type="evidence" value="ECO:0007669"/>
    <property type="project" value="InterPro"/>
</dbReference>
<keyword evidence="1" id="KW-0689">Ribosomal protein</keyword>
<dbReference type="InterPro" id="IPR029063">
    <property type="entry name" value="SAM-dependent_MTases_sf"/>
</dbReference>
<dbReference type="EC" id="2.1.1.-" evidence="1"/>
<accession>A0A5E4LVB3</accession>
<dbReference type="Proteomes" id="UP000789941">
    <property type="component" value="Unassembled WGS sequence"/>
</dbReference>
<dbReference type="AlphaFoldDB" id="A0A5E4LVB3"/>
<dbReference type="PANTHER" id="PTHR11006">
    <property type="entry name" value="PROTEIN ARGININE N-METHYLTRANSFERASE"/>
    <property type="match status" value="1"/>
</dbReference>
<sequence length="286" mass="31882">MKRERVISLHDTRNDSFDPKEHINFLKNAQRNAAFRKAFDTLAPDRLVLDVGTGSGIMAIYAALAGARKVIAVEKDERMARVAMANIRRHRLENRIKLIVGDALELTHGNLPPVDILIGEMLSTWCVVEPQVPIFRHLLGVVDGNPIIIPKRISNYVEGVQTQFGDSEGVVVIPTTYFELESTHPKAKKMTSRVIASEIGFSNDMVLDVSIQISLRALHPGIVNALRLTSITETCDGITFNPRDDTMPRMIVPLPEEIRLGTGQMISLAIQYTYGAGWENFVVRQN</sequence>
<dbReference type="GO" id="GO:0005840">
    <property type="term" value="C:ribosome"/>
    <property type="evidence" value="ECO:0007669"/>
    <property type="project" value="UniProtKB-KW"/>
</dbReference>
<protein>
    <submittedName>
        <fullName evidence="1">Ribosomal protein L11 methyltransferase</fullName>
        <ecNumber evidence="1">2.1.1.-</ecNumber>
    </submittedName>
</protein>
<dbReference type="SUPFAM" id="SSF53335">
    <property type="entry name" value="S-adenosyl-L-methionine-dependent methyltransferases"/>
    <property type="match status" value="1"/>
</dbReference>
<keyword evidence="1" id="KW-0489">Methyltransferase</keyword>
<comment type="caution">
    <text evidence="1">The sequence shown here is derived from an EMBL/GenBank/DDBJ whole genome shotgun (WGS) entry which is preliminary data.</text>
</comment>
<proteinExistence type="predicted"/>
<reference evidence="1 2" key="1">
    <citation type="submission" date="2019-08" db="EMBL/GenBank/DDBJ databases">
        <authorList>
            <person name="Vazquez-Campos X."/>
        </authorList>
    </citation>
    <scope>NUCLEOTIDE SEQUENCE [LARGE SCALE GENOMIC DNA]</scope>
    <source>
        <strain evidence="1">LFW-283_2</strain>
    </source>
</reference>
<dbReference type="GO" id="GO:0032259">
    <property type="term" value="P:methylation"/>
    <property type="evidence" value="ECO:0007669"/>
    <property type="project" value="UniProtKB-KW"/>
</dbReference>